<dbReference type="EMBL" id="NRSJ01000035">
    <property type="protein sequence ID" value="MBK1706180.1"/>
    <property type="molecule type" value="Genomic_DNA"/>
</dbReference>
<evidence type="ECO:0000313" key="4">
    <source>
        <dbReference type="Proteomes" id="UP001296776"/>
    </source>
</evidence>
<feature type="region of interest" description="Disordered" evidence="1">
    <location>
        <begin position="22"/>
        <end position="57"/>
    </location>
</feature>
<dbReference type="RefSeq" id="WP_200347631.1">
    <property type="nucleotide sequence ID" value="NZ_NRSJ01000035.1"/>
</dbReference>
<proteinExistence type="predicted"/>
<accession>A0AAJ0U7D7</accession>
<feature type="region of interest" description="Disordered" evidence="1">
    <location>
        <begin position="73"/>
        <end position="94"/>
    </location>
</feature>
<evidence type="ECO:0000313" key="3">
    <source>
        <dbReference type="EMBL" id="MBK1706180.1"/>
    </source>
</evidence>
<name>A0AAJ0U7D7_9GAMM</name>
<dbReference type="Proteomes" id="UP001296776">
    <property type="component" value="Unassembled WGS sequence"/>
</dbReference>
<evidence type="ECO:0000256" key="2">
    <source>
        <dbReference type="SAM" id="SignalP"/>
    </source>
</evidence>
<organism evidence="3 4">
    <name type="scientific">Halochromatium glycolicum</name>
    <dbReference type="NCBI Taxonomy" id="85075"/>
    <lineage>
        <taxon>Bacteria</taxon>
        <taxon>Pseudomonadati</taxon>
        <taxon>Pseudomonadota</taxon>
        <taxon>Gammaproteobacteria</taxon>
        <taxon>Chromatiales</taxon>
        <taxon>Chromatiaceae</taxon>
        <taxon>Halochromatium</taxon>
    </lineage>
</organism>
<feature type="signal peptide" evidence="2">
    <location>
        <begin position="1"/>
        <end position="20"/>
    </location>
</feature>
<sequence>MLEVLRSTVLIAAALLAACAGTGGGPGGGQDTGRDGDRAATDRAGAEGPALSEGGVTHDKGASLTFELGAPPQPNQLGVEHWKRPPRWPVGPTRDDDSEVGVLYAMAYFPAPSGVETELANRLAELYADARAGYGLYSFLLGGPTDARSPVDVAAYGELLRAIDTYVMNSNGAGGNDDTGRHGFLIQVDVLRPDGELYERVYPGLSAEARLVLARQLRLYGHVGLADRLEASSGPFLVTSLRPALVPMSATQPLLVVDLQPLGPEYMYSVVDVYDRPIPGDMLGRPESLAAIARRLREIFPNRQVDSGAAPAPDQEWIWLIDGTARAQAQAVAPITRGDSAGTASSTSRAKAPDAAIALAGARSSSSCLRMEGV</sequence>
<evidence type="ECO:0008006" key="5">
    <source>
        <dbReference type="Google" id="ProtNLM"/>
    </source>
</evidence>
<gene>
    <name evidence="3" type="ORF">CKO40_16895</name>
</gene>
<feature type="chain" id="PRO_5042602078" description="Lipoprotein" evidence="2">
    <location>
        <begin position="21"/>
        <end position="374"/>
    </location>
</feature>
<dbReference type="PROSITE" id="PS51257">
    <property type="entry name" value="PROKAR_LIPOPROTEIN"/>
    <property type="match status" value="1"/>
</dbReference>
<comment type="caution">
    <text evidence="3">The sequence shown here is derived from an EMBL/GenBank/DDBJ whole genome shotgun (WGS) entry which is preliminary data.</text>
</comment>
<protein>
    <recommendedName>
        <fullName evidence="5">Lipoprotein</fullName>
    </recommendedName>
</protein>
<feature type="compositionally biased region" description="Gly residues" evidence="1">
    <location>
        <begin position="22"/>
        <end position="31"/>
    </location>
</feature>
<keyword evidence="2" id="KW-0732">Signal</keyword>
<reference evidence="3" key="1">
    <citation type="submission" date="2017-08" db="EMBL/GenBank/DDBJ databases">
        <authorList>
            <person name="Imhoff J.F."/>
            <person name="Rahn T."/>
            <person name="Kuenzel S."/>
            <person name="Neulinger S.C."/>
        </authorList>
    </citation>
    <scope>NUCLEOTIDE SEQUENCE</scope>
    <source>
        <strain evidence="3">DSM 11080</strain>
    </source>
</reference>
<dbReference type="AlphaFoldDB" id="A0AAJ0U7D7"/>
<feature type="compositionally biased region" description="Basic and acidic residues" evidence="1">
    <location>
        <begin position="32"/>
        <end position="45"/>
    </location>
</feature>
<evidence type="ECO:0000256" key="1">
    <source>
        <dbReference type="SAM" id="MobiDB-lite"/>
    </source>
</evidence>
<keyword evidence="4" id="KW-1185">Reference proteome</keyword>
<reference evidence="3" key="2">
    <citation type="journal article" date="2020" name="Microorganisms">
        <title>Osmotic Adaptation and Compatible Solute Biosynthesis of Phototrophic Bacteria as Revealed from Genome Analyses.</title>
        <authorList>
            <person name="Imhoff J.F."/>
            <person name="Rahn T."/>
            <person name="Kunzel S."/>
            <person name="Keller A."/>
            <person name="Neulinger S.C."/>
        </authorList>
    </citation>
    <scope>NUCLEOTIDE SEQUENCE</scope>
    <source>
        <strain evidence="3">DSM 11080</strain>
    </source>
</reference>